<feature type="transmembrane region" description="Helical" evidence="13">
    <location>
        <begin position="227"/>
        <end position="246"/>
    </location>
</feature>
<dbReference type="EMBL" id="JQDR03002211">
    <property type="protein sequence ID" value="KAA0203188.1"/>
    <property type="molecule type" value="Genomic_DNA"/>
</dbReference>
<dbReference type="InterPro" id="IPR052192">
    <property type="entry name" value="Insect_Ionotropic_Sensory_Rcpt"/>
</dbReference>
<evidence type="ECO:0000256" key="8">
    <source>
        <dbReference type="ARBA" id="ARBA00023170"/>
    </source>
</evidence>
<feature type="domain" description="Ionotropic glutamate receptor L-glutamate and glycine-binding" evidence="14">
    <location>
        <begin position="121"/>
        <end position="205"/>
    </location>
</feature>
<name>A0A6A0HBL5_HYAAZ</name>
<keyword evidence="3" id="KW-1003">Cell membrane</keyword>
<dbReference type="SUPFAM" id="SSF53850">
    <property type="entry name" value="Periplasmic binding protein-like II"/>
    <property type="match status" value="1"/>
</dbReference>
<evidence type="ECO:0000259" key="14">
    <source>
        <dbReference type="Pfam" id="PF10613"/>
    </source>
</evidence>
<dbReference type="GO" id="GO:0015276">
    <property type="term" value="F:ligand-gated monoatomic ion channel activity"/>
    <property type="evidence" value="ECO:0007669"/>
    <property type="project" value="InterPro"/>
</dbReference>
<feature type="region of interest" description="Disordered" evidence="12">
    <location>
        <begin position="521"/>
        <end position="553"/>
    </location>
</feature>
<keyword evidence="8 15" id="KW-0675">Receptor</keyword>
<feature type="compositionally biased region" description="Basic and acidic residues" evidence="12">
    <location>
        <begin position="523"/>
        <end position="553"/>
    </location>
</feature>
<keyword evidence="4 13" id="KW-0812">Transmembrane</keyword>
<comment type="subcellular location">
    <subcellularLocation>
        <location evidence="1">Cell membrane</location>
        <topology evidence="1">Multi-pass membrane protein</topology>
    </subcellularLocation>
</comment>
<keyword evidence="10" id="KW-1071">Ligand-gated ion channel</keyword>
<keyword evidence="7 13" id="KW-0472">Membrane</keyword>
<feature type="non-terminal residue" evidence="15">
    <location>
        <position position="1"/>
    </location>
</feature>
<evidence type="ECO:0000256" key="7">
    <source>
        <dbReference type="ARBA" id="ARBA00023136"/>
    </source>
</evidence>
<evidence type="ECO:0000313" key="15">
    <source>
        <dbReference type="EMBL" id="KAA0203188.1"/>
    </source>
</evidence>
<reference evidence="15" key="2">
    <citation type="journal article" date="2018" name="Environ. Sci. Technol.">
        <title>The Toxicogenome of Hyalella azteca: A Model for Sediment Ecotoxicology and Evolutionary Toxicology.</title>
        <authorList>
            <person name="Poynton H.C."/>
            <person name="Hasenbein S."/>
            <person name="Benoit J.B."/>
            <person name="Sepulveda M.S."/>
            <person name="Poelchau M.F."/>
            <person name="Hughes D.S.T."/>
            <person name="Murali S.C."/>
            <person name="Chen S."/>
            <person name="Glastad K.M."/>
            <person name="Goodisman M.A.D."/>
            <person name="Werren J.H."/>
            <person name="Vineis J.H."/>
            <person name="Bowen J.L."/>
            <person name="Friedrich M."/>
            <person name="Jones J."/>
            <person name="Robertson H.M."/>
            <person name="Feyereisen R."/>
            <person name="Mechler-Hickson A."/>
            <person name="Mathers N."/>
            <person name="Lee C.E."/>
            <person name="Colbourne J.K."/>
            <person name="Biales A."/>
            <person name="Johnston J.S."/>
            <person name="Wellborn G.A."/>
            <person name="Rosendale A.J."/>
            <person name="Cridge A.G."/>
            <person name="Munoz-Torres M.C."/>
            <person name="Bain P.A."/>
            <person name="Manny A.R."/>
            <person name="Major K.M."/>
            <person name="Lambert F.N."/>
            <person name="Vulpe C.D."/>
            <person name="Tuck P."/>
            <person name="Blalock B.J."/>
            <person name="Lin Y.Y."/>
            <person name="Smith M.E."/>
            <person name="Ochoa-Acuna H."/>
            <person name="Chen M.M."/>
            <person name="Childers C.P."/>
            <person name="Qu J."/>
            <person name="Dugan S."/>
            <person name="Lee S.L."/>
            <person name="Chao H."/>
            <person name="Dinh H."/>
            <person name="Han Y."/>
            <person name="Doddapaneni H."/>
            <person name="Worley K.C."/>
            <person name="Muzny D.M."/>
            <person name="Gibbs R.A."/>
            <person name="Richards S."/>
        </authorList>
    </citation>
    <scope>NUCLEOTIDE SEQUENCE</scope>
    <source>
        <strain evidence="15">HAZT.00-mixed</strain>
        <tissue evidence="15">Whole organism</tissue>
    </source>
</reference>
<evidence type="ECO:0000256" key="2">
    <source>
        <dbReference type="ARBA" id="ARBA00022448"/>
    </source>
</evidence>
<proteinExistence type="predicted"/>
<evidence type="ECO:0000256" key="6">
    <source>
        <dbReference type="ARBA" id="ARBA00023065"/>
    </source>
</evidence>
<dbReference type="Pfam" id="PF10613">
    <property type="entry name" value="Lig_chan-Glu_bd"/>
    <property type="match status" value="1"/>
</dbReference>
<evidence type="ECO:0000256" key="10">
    <source>
        <dbReference type="ARBA" id="ARBA00023286"/>
    </source>
</evidence>
<dbReference type="PANTHER" id="PTHR42643:SF30">
    <property type="entry name" value="IONOTROPIC RECEPTOR 40A-RELATED"/>
    <property type="match status" value="1"/>
</dbReference>
<feature type="transmembrane region" description="Helical" evidence="13">
    <location>
        <begin position="495"/>
        <end position="515"/>
    </location>
</feature>
<evidence type="ECO:0000256" key="12">
    <source>
        <dbReference type="SAM" id="MobiDB-lite"/>
    </source>
</evidence>
<evidence type="ECO:0000256" key="9">
    <source>
        <dbReference type="ARBA" id="ARBA00023180"/>
    </source>
</evidence>
<dbReference type="GO" id="GO:0005886">
    <property type="term" value="C:plasma membrane"/>
    <property type="evidence" value="ECO:0007669"/>
    <property type="project" value="UniProtKB-SubCell"/>
</dbReference>
<gene>
    <name evidence="15" type="ORF">HAZT_HAZT010832</name>
</gene>
<evidence type="ECO:0000256" key="3">
    <source>
        <dbReference type="ARBA" id="ARBA00022475"/>
    </source>
</evidence>
<keyword evidence="11" id="KW-0407">Ion channel</keyword>
<evidence type="ECO:0000256" key="11">
    <source>
        <dbReference type="ARBA" id="ARBA00023303"/>
    </source>
</evidence>
<evidence type="ECO:0000256" key="4">
    <source>
        <dbReference type="ARBA" id="ARBA00022692"/>
    </source>
</evidence>
<evidence type="ECO:0000256" key="1">
    <source>
        <dbReference type="ARBA" id="ARBA00004651"/>
    </source>
</evidence>
<keyword evidence="9" id="KW-0325">Glycoprotein</keyword>
<organism evidence="15">
    <name type="scientific">Hyalella azteca</name>
    <name type="common">Amphipod</name>
    <dbReference type="NCBI Taxonomy" id="294128"/>
    <lineage>
        <taxon>Eukaryota</taxon>
        <taxon>Metazoa</taxon>
        <taxon>Ecdysozoa</taxon>
        <taxon>Arthropoda</taxon>
        <taxon>Crustacea</taxon>
        <taxon>Multicrustacea</taxon>
        <taxon>Malacostraca</taxon>
        <taxon>Eumalacostraca</taxon>
        <taxon>Peracarida</taxon>
        <taxon>Amphipoda</taxon>
        <taxon>Senticaudata</taxon>
        <taxon>Talitrida</taxon>
        <taxon>Talitroidea</taxon>
        <taxon>Hyalellidae</taxon>
        <taxon>Hyalella</taxon>
    </lineage>
</organism>
<keyword evidence="2" id="KW-0813">Transport</keyword>
<reference evidence="15" key="3">
    <citation type="submission" date="2019-06" db="EMBL/GenBank/DDBJ databases">
        <authorList>
            <person name="Poynton C."/>
            <person name="Hasenbein S."/>
            <person name="Benoit J.B."/>
            <person name="Sepulveda M.S."/>
            <person name="Poelchau M.F."/>
            <person name="Murali S.C."/>
            <person name="Chen S."/>
            <person name="Glastad K.M."/>
            <person name="Werren J.H."/>
            <person name="Vineis J.H."/>
            <person name="Bowen J.L."/>
            <person name="Friedrich M."/>
            <person name="Jones J."/>
            <person name="Robertson H.M."/>
            <person name="Feyereisen R."/>
            <person name="Mechler-Hickson A."/>
            <person name="Mathers N."/>
            <person name="Lee C.E."/>
            <person name="Colbourne J.K."/>
            <person name="Biales A."/>
            <person name="Johnston J.S."/>
            <person name="Wellborn G.A."/>
            <person name="Rosendale A.J."/>
            <person name="Cridge A.G."/>
            <person name="Munoz-Torres M.C."/>
            <person name="Bain P.A."/>
            <person name="Manny A.R."/>
            <person name="Major K.M."/>
            <person name="Lambert F.N."/>
            <person name="Vulpe C.D."/>
            <person name="Tuck P."/>
            <person name="Blalock B.J."/>
            <person name="Lin Y.-Y."/>
            <person name="Smith M.E."/>
            <person name="Ochoa-Acuna H."/>
            <person name="Chen M.-J.M."/>
            <person name="Childers C.P."/>
            <person name="Qu J."/>
            <person name="Dugan S."/>
            <person name="Lee S.L."/>
            <person name="Chao H."/>
            <person name="Dinh H."/>
            <person name="Han Y."/>
            <person name="Doddapaneni H."/>
            <person name="Worley K.C."/>
            <person name="Muzny D.M."/>
            <person name="Gibbs R.A."/>
            <person name="Richards S."/>
        </authorList>
    </citation>
    <scope>NUCLEOTIDE SEQUENCE</scope>
    <source>
        <strain evidence="15">HAZT.00-mixed</strain>
        <tissue evidence="15">Whole organism</tissue>
    </source>
</reference>
<dbReference type="PANTHER" id="PTHR42643">
    <property type="entry name" value="IONOTROPIC RECEPTOR 20A-RELATED"/>
    <property type="match status" value="1"/>
</dbReference>
<reference evidence="15" key="1">
    <citation type="submission" date="2014-08" db="EMBL/GenBank/DDBJ databases">
        <authorList>
            <person name="Murali S."/>
            <person name="Richards S."/>
            <person name="Bandaranaike D."/>
            <person name="Bellair M."/>
            <person name="Blankenburg K."/>
            <person name="Chao H."/>
            <person name="Dinh H."/>
            <person name="Doddapaneni H."/>
            <person name="Dugan-Rocha S."/>
            <person name="Elkadiri S."/>
            <person name="Gnanaolivu R."/>
            <person name="Hughes D."/>
            <person name="Lee S."/>
            <person name="Li M."/>
            <person name="Ming W."/>
            <person name="Munidasa M."/>
            <person name="Muniz J."/>
            <person name="Nguyen L."/>
            <person name="Osuji N."/>
            <person name="Pu L.-L."/>
            <person name="Puazo M."/>
            <person name="Skinner E."/>
            <person name="Qu C."/>
            <person name="Quiroz J."/>
            <person name="Raj R."/>
            <person name="Weissenberger G."/>
            <person name="Xin Y."/>
            <person name="Zou X."/>
            <person name="Han Y."/>
            <person name="Worley K."/>
            <person name="Muzny D."/>
            <person name="Gibbs R."/>
        </authorList>
    </citation>
    <scope>NUCLEOTIDE SEQUENCE</scope>
    <source>
        <strain evidence="15">HAZT.00-mixed</strain>
        <tissue evidence="15">Whole organism</tissue>
    </source>
</reference>
<evidence type="ECO:0000256" key="13">
    <source>
        <dbReference type="SAM" id="Phobius"/>
    </source>
</evidence>
<sequence length="553" mass="62742">KYPESARARFQHAVLTSRGNYSLRTVLYWPRDALTSPIRVDDGPLMPSLTELQGVPLKIAIAQVLQKNELIINRIQFIITFIKHCLINFLSTHVHYCSPITLIFLLVWQGQREVGLVTSSPKQDRLGGYLGSLIHLIADSANFSPRVVQDKSVGKRLDNGSFTGVIGRLQRREVDIGLASFTVLLRRVPAMDFTAYLRRKTTRFITKVPAYKRDPFILINVFKIETWLTMIFFTGFGFVMLAILLGPCGESEFSTEAETTYGMEYKNINRGKEIIDLPLIEGDRSAILYANEKIIGENERDFQADCQKDYGFRDELGENVQTGENFRDNEEMIYNGLPNTHRQKEERNDSYHLSQKAKILAIFRKVTHYFNWEKAGVLLKTITLQTNGIDIPATISQTAKAVYEGDDSVVALNGTVRKQCLLKSSRENFMFEFSSLGLTKNSLLSNIINSRIQQLRVTGIVAREFSRRFRPTCVVFSPSPAESGAIDLEKMEGIFLIWLGAVVATCIVFAVEVWISKRASKKIAGEKKTSVDQMEKMESDKLKDTRSQDEEEK</sequence>
<accession>A0A6A0HBL5</accession>
<keyword evidence="6" id="KW-0406">Ion transport</keyword>
<comment type="caution">
    <text evidence="15">The sequence shown here is derived from an EMBL/GenBank/DDBJ whole genome shotgun (WGS) entry which is preliminary data.</text>
</comment>
<protein>
    <submittedName>
        <fullName evidence="15">Ionotropic receptor 203</fullName>
    </submittedName>
</protein>
<dbReference type="InterPro" id="IPR019594">
    <property type="entry name" value="Glu/Gly-bd"/>
</dbReference>
<keyword evidence="5 13" id="KW-1133">Transmembrane helix</keyword>
<dbReference type="Proteomes" id="UP000711488">
    <property type="component" value="Unassembled WGS sequence"/>
</dbReference>
<evidence type="ECO:0000256" key="5">
    <source>
        <dbReference type="ARBA" id="ARBA00022989"/>
    </source>
</evidence>
<dbReference type="Gene3D" id="3.40.190.10">
    <property type="entry name" value="Periplasmic binding protein-like II"/>
    <property type="match status" value="1"/>
</dbReference>
<dbReference type="AlphaFoldDB" id="A0A6A0HBL5"/>